<dbReference type="EMBL" id="CP002083">
    <property type="protein sequence ID" value="ADJ22607.1"/>
    <property type="molecule type" value="Genomic_DNA"/>
</dbReference>
<sequence length="65" mass="6916">MLVVINGTSFATNAATLLELVEERGHNPSSIATALNGKFVTAVQRHKEILRQGDAIEIVTARQGG</sequence>
<dbReference type="InterPro" id="IPR010035">
    <property type="entry name" value="Thi_S"/>
</dbReference>
<dbReference type="SUPFAM" id="SSF54285">
    <property type="entry name" value="MoaD/ThiS"/>
    <property type="match status" value="1"/>
</dbReference>
<reference evidence="2" key="1">
    <citation type="journal article" date="2011" name="J. Bacteriol.">
        <title>Genome sequences of eight morphologically diverse alphaproteobacteria.</title>
        <authorList>
            <consortium name="US DOE Joint Genome Institute"/>
            <person name="Brown P.J."/>
            <person name="Kysela D.T."/>
            <person name="Buechlein A."/>
            <person name="Hemmerich C."/>
            <person name="Brun Y.V."/>
        </authorList>
    </citation>
    <scope>NUCLEOTIDE SEQUENCE [LARGE SCALE GENOMIC DNA]</scope>
    <source>
        <strain evidence="2">ATCC 51888 / DSM 1869 / NCIB 11706 / TK 0415</strain>
    </source>
</reference>
<dbReference type="KEGG" id="hdn:Hden_0789"/>
<dbReference type="HOGENOM" id="CLU_174611_2_0_5"/>
<accession>D8JTP5</accession>
<dbReference type="RefSeq" id="WP_013214822.1">
    <property type="nucleotide sequence ID" value="NC_014313.1"/>
</dbReference>
<dbReference type="NCBIfam" id="TIGR01683">
    <property type="entry name" value="thiS"/>
    <property type="match status" value="1"/>
</dbReference>
<dbReference type="InterPro" id="IPR003749">
    <property type="entry name" value="ThiS/MoaD-like"/>
</dbReference>
<dbReference type="InterPro" id="IPR012675">
    <property type="entry name" value="Beta-grasp_dom_sf"/>
</dbReference>
<dbReference type="STRING" id="582899.Hden_0789"/>
<dbReference type="AlphaFoldDB" id="D8JTP5"/>
<protein>
    <submittedName>
        <fullName evidence="1">Thiamine biosynthesis protein ThiS</fullName>
    </submittedName>
</protein>
<organism evidence="1 2">
    <name type="scientific">Hyphomicrobium denitrificans (strain ATCC 51888 / DSM 1869 / NCIMB 11706 / TK 0415)</name>
    <dbReference type="NCBI Taxonomy" id="582899"/>
    <lineage>
        <taxon>Bacteria</taxon>
        <taxon>Pseudomonadati</taxon>
        <taxon>Pseudomonadota</taxon>
        <taxon>Alphaproteobacteria</taxon>
        <taxon>Hyphomicrobiales</taxon>
        <taxon>Hyphomicrobiaceae</taxon>
        <taxon>Hyphomicrobium</taxon>
    </lineage>
</organism>
<proteinExistence type="predicted"/>
<dbReference type="Gene3D" id="3.10.20.30">
    <property type="match status" value="1"/>
</dbReference>
<dbReference type="Proteomes" id="UP000002033">
    <property type="component" value="Chromosome"/>
</dbReference>
<dbReference type="Pfam" id="PF02597">
    <property type="entry name" value="ThiS"/>
    <property type="match status" value="1"/>
</dbReference>
<dbReference type="CDD" id="cd00565">
    <property type="entry name" value="Ubl_ThiS"/>
    <property type="match status" value="1"/>
</dbReference>
<dbReference type="InterPro" id="IPR016155">
    <property type="entry name" value="Mopterin_synth/thiamin_S_b"/>
</dbReference>
<keyword evidence="2" id="KW-1185">Reference proteome</keyword>
<dbReference type="OrthoDB" id="197113at2"/>
<evidence type="ECO:0000313" key="1">
    <source>
        <dbReference type="EMBL" id="ADJ22607.1"/>
    </source>
</evidence>
<evidence type="ECO:0000313" key="2">
    <source>
        <dbReference type="Proteomes" id="UP000002033"/>
    </source>
</evidence>
<gene>
    <name evidence="1" type="ordered locus">Hden_0789</name>
</gene>
<name>D8JTP5_HYPDA</name>